<organism evidence="1 2">
    <name type="scientific">Paenibacillus baimaensis</name>
    <dbReference type="NCBI Taxonomy" id="2982185"/>
    <lineage>
        <taxon>Bacteria</taxon>
        <taxon>Bacillati</taxon>
        <taxon>Bacillota</taxon>
        <taxon>Bacilli</taxon>
        <taxon>Bacillales</taxon>
        <taxon>Paenibacillaceae</taxon>
        <taxon>Paenibacillus</taxon>
    </lineage>
</organism>
<reference evidence="1 2" key="1">
    <citation type="submission" date="2022-09" db="EMBL/GenBank/DDBJ databases">
        <authorList>
            <person name="Han X.L."/>
            <person name="Wang Q."/>
            <person name="Lu T."/>
        </authorList>
    </citation>
    <scope>NUCLEOTIDE SEQUENCE [LARGE SCALE GENOMIC DNA]</scope>
    <source>
        <strain evidence="1 2">WQ 127069</strain>
    </source>
</reference>
<proteinExistence type="predicted"/>
<dbReference type="EMBL" id="JAOQIO010000092">
    <property type="protein sequence ID" value="MCU6795114.1"/>
    <property type="molecule type" value="Genomic_DNA"/>
</dbReference>
<dbReference type="Proteomes" id="UP001652445">
    <property type="component" value="Unassembled WGS sequence"/>
</dbReference>
<sequence length="133" mass="15783">MMWQDLFLNRMVTSQELLLGLKSVFNIEENQIFFTDSTWSQTIPEDVKLLCLTYTCKAEFPLRIEIYLRDHQLIPENDVRILGKLCELLKCYCLISDVGYNPYSMIQIKDSESSEQVFIELDKYEKCMDYELL</sequence>
<evidence type="ECO:0000313" key="2">
    <source>
        <dbReference type="Proteomes" id="UP001652445"/>
    </source>
</evidence>
<gene>
    <name evidence="1" type="ORF">OB236_23680</name>
</gene>
<name>A0ABT2UN84_9BACL</name>
<keyword evidence="2" id="KW-1185">Reference proteome</keyword>
<comment type="caution">
    <text evidence="1">The sequence shown here is derived from an EMBL/GenBank/DDBJ whole genome shotgun (WGS) entry which is preliminary data.</text>
</comment>
<accession>A0ABT2UN84</accession>
<evidence type="ECO:0000313" key="1">
    <source>
        <dbReference type="EMBL" id="MCU6795114.1"/>
    </source>
</evidence>
<evidence type="ECO:0008006" key="3">
    <source>
        <dbReference type="Google" id="ProtNLM"/>
    </source>
</evidence>
<dbReference type="RefSeq" id="WP_262686162.1">
    <property type="nucleotide sequence ID" value="NZ_JAOQIO010000092.1"/>
</dbReference>
<protein>
    <recommendedName>
        <fullName evidence="3">DUF4265 domain-containing protein</fullName>
    </recommendedName>
</protein>